<dbReference type="Pfam" id="PF00152">
    <property type="entry name" value="tRNA-synt_2"/>
    <property type="match status" value="1"/>
</dbReference>
<feature type="non-terminal residue" evidence="5">
    <location>
        <position position="162"/>
    </location>
</feature>
<dbReference type="GO" id="GO:0000049">
    <property type="term" value="F:tRNA binding"/>
    <property type="evidence" value="ECO:0007669"/>
    <property type="project" value="TreeGrafter"/>
</dbReference>
<evidence type="ECO:0000313" key="5">
    <source>
        <dbReference type="EMBL" id="KAK2702944.1"/>
    </source>
</evidence>
<proteinExistence type="predicted"/>
<comment type="caution">
    <text evidence="5">The sequence shown here is derived from an EMBL/GenBank/DDBJ whole genome shotgun (WGS) entry which is preliminary data.</text>
</comment>
<protein>
    <recommendedName>
        <fullName evidence="4">Aminoacyl-tRNA synthetase class II (D/K/N) domain-containing protein</fullName>
    </recommendedName>
</protein>
<dbReference type="AlphaFoldDB" id="A0AA88KUJ5"/>
<dbReference type="GO" id="GO:0005829">
    <property type="term" value="C:cytosol"/>
    <property type="evidence" value="ECO:0007669"/>
    <property type="project" value="TreeGrafter"/>
</dbReference>
<keyword evidence="2" id="KW-0547">Nucleotide-binding</keyword>
<dbReference type="EMBL" id="JAVRJZ010000131">
    <property type="protein sequence ID" value="KAK2702944.1"/>
    <property type="molecule type" value="Genomic_DNA"/>
</dbReference>
<evidence type="ECO:0000256" key="3">
    <source>
        <dbReference type="ARBA" id="ARBA00022840"/>
    </source>
</evidence>
<evidence type="ECO:0000313" key="6">
    <source>
        <dbReference type="Proteomes" id="UP001187531"/>
    </source>
</evidence>
<reference evidence="5" key="1">
    <citation type="submission" date="2023-07" db="EMBL/GenBank/DDBJ databases">
        <title>Chromosome-level genome assembly of Artemia franciscana.</title>
        <authorList>
            <person name="Jo E."/>
        </authorList>
    </citation>
    <scope>NUCLEOTIDE SEQUENCE</scope>
    <source>
        <tissue evidence="5">Whole body</tissue>
    </source>
</reference>
<dbReference type="Gene3D" id="3.30.930.10">
    <property type="entry name" value="Bira Bifunctional Protein, Domain 2"/>
    <property type="match status" value="1"/>
</dbReference>
<dbReference type="PANTHER" id="PTHR42918">
    <property type="entry name" value="LYSYL-TRNA SYNTHETASE"/>
    <property type="match status" value="1"/>
</dbReference>
<gene>
    <name evidence="5" type="ORF">QYM36_018474</name>
</gene>
<evidence type="ECO:0000256" key="1">
    <source>
        <dbReference type="ARBA" id="ARBA00022598"/>
    </source>
</evidence>
<dbReference type="PANTHER" id="PTHR42918:SF9">
    <property type="entry name" value="LYSINE--TRNA LIGASE"/>
    <property type="match status" value="1"/>
</dbReference>
<accession>A0AA88KUJ5</accession>
<feature type="domain" description="Aminoacyl-tRNA synthetase class II (D/K/N)" evidence="4">
    <location>
        <begin position="33"/>
        <end position="122"/>
    </location>
</feature>
<dbReference type="InterPro" id="IPR004364">
    <property type="entry name" value="Aa-tRNA-synt_II"/>
</dbReference>
<dbReference type="GO" id="GO:0005524">
    <property type="term" value="F:ATP binding"/>
    <property type="evidence" value="ECO:0007669"/>
    <property type="project" value="InterPro"/>
</dbReference>
<sequence length="162" mass="18663">MLGLYIPLLKSDQRAIRVKKNYLEINKLVGHFLEEECINPTFIIDHPQVMSPLAKFHRSENGLTERFELFVSKKEICNAYTESNDPFVQRDRFAQQARDKADGDDEAQMVDENFCTALDYGSRDLSLREEKPCDASAIRGSKVEVWTVKCRVKTQIQSVMSQ</sequence>
<dbReference type="GO" id="GO:0004824">
    <property type="term" value="F:lysine-tRNA ligase activity"/>
    <property type="evidence" value="ECO:0007669"/>
    <property type="project" value="TreeGrafter"/>
</dbReference>
<dbReference type="InterPro" id="IPR045864">
    <property type="entry name" value="aa-tRNA-synth_II/BPL/LPL"/>
</dbReference>
<keyword evidence="1" id="KW-0436">Ligase</keyword>
<dbReference type="Proteomes" id="UP001187531">
    <property type="component" value="Unassembled WGS sequence"/>
</dbReference>
<organism evidence="5 6">
    <name type="scientific">Artemia franciscana</name>
    <name type="common">Brine shrimp</name>
    <name type="synonym">Artemia sanfranciscana</name>
    <dbReference type="NCBI Taxonomy" id="6661"/>
    <lineage>
        <taxon>Eukaryota</taxon>
        <taxon>Metazoa</taxon>
        <taxon>Ecdysozoa</taxon>
        <taxon>Arthropoda</taxon>
        <taxon>Crustacea</taxon>
        <taxon>Branchiopoda</taxon>
        <taxon>Anostraca</taxon>
        <taxon>Artemiidae</taxon>
        <taxon>Artemia</taxon>
    </lineage>
</organism>
<evidence type="ECO:0000256" key="2">
    <source>
        <dbReference type="ARBA" id="ARBA00022741"/>
    </source>
</evidence>
<dbReference type="GO" id="GO:0006430">
    <property type="term" value="P:lysyl-tRNA aminoacylation"/>
    <property type="evidence" value="ECO:0007669"/>
    <property type="project" value="TreeGrafter"/>
</dbReference>
<dbReference type="SUPFAM" id="SSF55681">
    <property type="entry name" value="Class II aaRS and biotin synthetases"/>
    <property type="match status" value="1"/>
</dbReference>
<evidence type="ECO:0000259" key="4">
    <source>
        <dbReference type="Pfam" id="PF00152"/>
    </source>
</evidence>
<name>A0AA88KUJ5_ARTSF</name>
<keyword evidence="6" id="KW-1185">Reference proteome</keyword>
<keyword evidence="3" id="KW-0067">ATP-binding</keyword>